<dbReference type="RefSeq" id="WP_101887255.1">
    <property type="nucleotide sequence ID" value="NZ_JASOGN010000012.1"/>
</dbReference>
<protein>
    <submittedName>
        <fullName evidence="1">Uncharacterized protein</fullName>
    </submittedName>
</protein>
<dbReference type="AlphaFoldDB" id="A0AAW6XK68"/>
<proteinExistence type="predicted"/>
<dbReference type="Proteomes" id="UP001230300">
    <property type="component" value="Unassembled WGS sequence"/>
</dbReference>
<accession>A0AAW6XK68</accession>
<evidence type="ECO:0000313" key="1">
    <source>
        <dbReference type="EMBL" id="MDK6502408.1"/>
    </source>
</evidence>
<organism evidence="1 2">
    <name type="scientific">Lactobacillus crispatus</name>
    <dbReference type="NCBI Taxonomy" id="47770"/>
    <lineage>
        <taxon>Bacteria</taxon>
        <taxon>Bacillati</taxon>
        <taxon>Bacillota</taxon>
        <taxon>Bacilli</taxon>
        <taxon>Lactobacillales</taxon>
        <taxon>Lactobacillaceae</taxon>
        <taxon>Lactobacillus</taxon>
    </lineage>
</organism>
<gene>
    <name evidence="1" type="ORF">QP235_04235</name>
</gene>
<reference evidence="1" key="1">
    <citation type="submission" date="2023-05" db="EMBL/GenBank/DDBJ databases">
        <title>Cataloging the Phylogenetic Diversity of Human Bladder Bacteria.</title>
        <authorList>
            <person name="Du J."/>
        </authorList>
    </citation>
    <scope>NUCLEOTIDE SEQUENCE</scope>
    <source>
        <strain evidence="1">UMB9226</strain>
    </source>
</reference>
<dbReference type="EMBL" id="JASOGN010000012">
    <property type="protein sequence ID" value="MDK6502408.1"/>
    <property type="molecule type" value="Genomic_DNA"/>
</dbReference>
<comment type="caution">
    <text evidence="1">The sequence shown here is derived from an EMBL/GenBank/DDBJ whole genome shotgun (WGS) entry which is preliminary data.</text>
</comment>
<name>A0AAW6XK68_9LACO</name>
<sequence>MAVIKVRGISEQNLARIDRIVSRLNQNSSKKISRNQFLREQIERIPIDFQNQKEDTQTSLLIQKQNKLLQEILLGVNVLAKYFISGDAQDIERALNLLDDLSGFSEKEDVQIERR</sequence>
<evidence type="ECO:0000313" key="2">
    <source>
        <dbReference type="Proteomes" id="UP001230300"/>
    </source>
</evidence>